<accession>A0A5B7DH20</accession>
<name>A0A5B7DH20_PORTR</name>
<dbReference type="AlphaFoldDB" id="A0A5B7DH20"/>
<reference evidence="1 2" key="1">
    <citation type="submission" date="2019-05" db="EMBL/GenBank/DDBJ databases">
        <title>Another draft genome of Portunus trituberculatus and its Hox gene families provides insights of decapod evolution.</title>
        <authorList>
            <person name="Jeong J.-H."/>
            <person name="Song I."/>
            <person name="Kim S."/>
            <person name="Choi T."/>
            <person name="Kim D."/>
            <person name="Ryu S."/>
            <person name="Kim W."/>
        </authorList>
    </citation>
    <scope>NUCLEOTIDE SEQUENCE [LARGE SCALE GENOMIC DNA]</scope>
    <source>
        <tissue evidence="1">Muscle</tissue>
    </source>
</reference>
<comment type="caution">
    <text evidence="1">The sequence shown here is derived from an EMBL/GenBank/DDBJ whole genome shotgun (WGS) entry which is preliminary data.</text>
</comment>
<organism evidence="1 2">
    <name type="scientific">Portunus trituberculatus</name>
    <name type="common">Swimming crab</name>
    <name type="synonym">Neptunus trituberculatus</name>
    <dbReference type="NCBI Taxonomy" id="210409"/>
    <lineage>
        <taxon>Eukaryota</taxon>
        <taxon>Metazoa</taxon>
        <taxon>Ecdysozoa</taxon>
        <taxon>Arthropoda</taxon>
        <taxon>Crustacea</taxon>
        <taxon>Multicrustacea</taxon>
        <taxon>Malacostraca</taxon>
        <taxon>Eumalacostraca</taxon>
        <taxon>Eucarida</taxon>
        <taxon>Decapoda</taxon>
        <taxon>Pleocyemata</taxon>
        <taxon>Brachyura</taxon>
        <taxon>Eubrachyura</taxon>
        <taxon>Portunoidea</taxon>
        <taxon>Portunidae</taxon>
        <taxon>Portuninae</taxon>
        <taxon>Portunus</taxon>
    </lineage>
</organism>
<proteinExistence type="predicted"/>
<evidence type="ECO:0000313" key="2">
    <source>
        <dbReference type="Proteomes" id="UP000324222"/>
    </source>
</evidence>
<protein>
    <submittedName>
        <fullName evidence="1">Uncharacterized protein</fullName>
    </submittedName>
</protein>
<dbReference type="EMBL" id="VSRR010000894">
    <property type="protein sequence ID" value="MPC20638.1"/>
    <property type="molecule type" value="Genomic_DNA"/>
</dbReference>
<sequence length="80" mass="8979">MRYKTHAKMATTTALVPETFGYITFLLAAVIIDVQPEAFHNGCTEVFQNRCPRGEWRVASGIRKSSTRGEMRLTSLSLES</sequence>
<dbReference type="Proteomes" id="UP000324222">
    <property type="component" value="Unassembled WGS sequence"/>
</dbReference>
<evidence type="ECO:0000313" key="1">
    <source>
        <dbReference type="EMBL" id="MPC20638.1"/>
    </source>
</evidence>
<gene>
    <name evidence="1" type="ORF">E2C01_013592</name>
</gene>
<keyword evidence="2" id="KW-1185">Reference proteome</keyword>